<proteinExistence type="predicted"/>
<dbReference type="STRING" id="1470434.AZF00_15280"/>
<dbReference type="PANTHER" id="PTHR11647:SF1">
    <property type="entry name" value="COLLAPSIN RESPONSE MEDIATOR PROTEIN"/>
    <property type="match status" value="1"/>
</dbReference>
<sequence length="625" mass="69392">MSSSVIVDTLIQNAKIFNSGEAAVVEDIAIANGKIVARGKNLDAEGAARVIDGSDKWLMPGLFDIHTHYDLELEVAPGLPESVRHGTTSVVIANCSLGLAFGNQRSGDIDPIVDCFARVENLPKSLLRSCADKVYWDSPKAYLEHLEQLNLGPNVVTLFPHSMLRIDAMGFDASISRDPSDSELKAMQTTLSAALRLGYAGFSTDALPFHYLANQPNCEKTIPTQFAKYEEIKALTQIVRDNGAVWQATPPKDSAINTLKTFLLTSGRLHKRPLRTTVVAALDVANNRKLLRLAKLLSKVLNSKFLRGDFHLQALGAPFKVWSDGAVTPLSEEIPELRKLNETDMEDRGARLRILNDADYIKAFRAMWLKGKHGWSVARLKRILNLEDYAFNRNLSDMTIEGCPIENWVGLNMQHLLDRIIAIKRGETPSGCNEAEKELINRDFFWISDEADFMLQLLRSFDLDLSWSTVTANRNPETIRELIMNPLLMPGFNDCGAHLTNMAFYDVNLRSLKLASSGGDKDVSYMVKRLTKDAADLFGVKGGTIHEGDVADLILVDPQALANYDGEAHVIRQFRAEYNHEQLVNRSDGVVPLVMIAGNVAWENDEFSGQFGKKPMGRLLRAVAN</sequence>
<dbReference type="SUPFAM" id="SSF51338">
    <property type="entry name" value="Composite domain of metallo-dependent hydrolases"/>
    <property type="match status" value="1"/>
</dbReference>
<evidence type="ECO:0000313" key="2">
    <source>
        <dbReference type="Proteomes" id="UP000074119"/>
    </source>
</evidence>
<dbReference type="RefSeq" id="WP_008251830.1">
    <property type="nucleotide sequence ID" value="NZ_CP014544.1"/>
</dbReference>
<dbReference type="InterPro" id="IPR050378">
    <property type="entry name" value="Metallo-dep_Hydrolases_sf"/>
</dbReference>
<dbReference type="GO" id="GO:0005829">
    <property type="term" value="C:cytosol"/>
    <property type="evidence" value="ECO:0007669"/>
    <property type="project" value="TreeGrafter"/>
</dbReference>
<dbReference type="Gene3D" id="3.20.20.140">
    <property type="entry name" value="Metal-dependent hydrolases"/>
    <property type="match status" value="1"/>
</dbReference>
<dbReference type="KEGG" id="zal:AZF00_15280"/>
<organism evidence="1 2">
    <name type="scientific">Zhongshania aliphaticivorans</name>
    <dbReference type="NCBI Taxonomy" id="1470434"/>
    <lineage>
        <taxon>Bacteria</taxon>
        <taxon>Pseudomonadati</taxon>
        <taxon>Pseudomonadota</taxon>
        <taxon>Gammaproteobacteria</taxon>
        <taxon>Cellvibrionales</taxon>
        <taxon>Spongiibacteraceae</taxon>
        <taxon>Zhongshania</taxon>
    </lineage>
</organism>
<reference evidence="1 2" key="1">
    <citation type="submission" date="2015-12" db="EMBL/GenBank/DDBJ databases">
        <authorList>
            <person name="Shamseldin A."/>
            <person name="Moawad H."/>
            <person name="Abd El-Rahim W.M."/>
            <person name="Sadowsky M.J."/>
        </authorList>
    </citation>
    <scope>NUCLEOTIDE SEQUENCE [LARGE SCALE GENOMIC DNA]</scope>
    <source>
        <strain evidence="1 2">SM2</strain>
    </source>
</reference>
<dbReference type="InterPro" id="IPR011059">
    <property type="entry name" value="Metal-dep_hydrolase_composite"/>
</dbReference>
<dbReference type="InterPro" id="IPR032466">
    <property type="entry name" value="Metal_Hydrolase"/>
</dbReference>
<dbReference type="GO" id="GO:0016812">
    <property type="term" value="F:hydrolase activity, acting on carbon-nitrogen (but not peptide) bonds, in cyclic amides"/>
    <property type="evidence" value="ECO:0007669"/>
    <property type="project" value="TreeGrafter"/>
</dbReference>
<protein>
    <submittedName>
        <fullName evidence="1">N-acyl-D-glutamate deacylase</fullName>
    </submittedName>
</protein>
<dbReference type="AlphaFoldDB" id="A0A127M8J5"/>
<dbReference type="Gene3D" id="2.30.40.10">
    <property type="entry name" value="Urease, subunit C, domain 1"/>
    <property type="match status" value="1"/>
</dbReference>
<dbReference type="PANTHER" id="PTHR11647">
    <property type="entry name" value="HYDRANTOINASE/DIHYDROPYRIMIDINASE FAMILY MEMBER"/>
    <property type="match status" value="1"/>
</dbReference>
<name>A0A127M8J5_9GAMM</name>
<gene>
    <name evidence="1" type="ORF">AZF00_15280</name>
</gene>
<dbReference type="Proteomes" id="UP000074119">
    <property type="component" value="Chromosome"/>
</dbReference>
<dbReference type="EMBL" id="CP014544">
    <property type="protein sequence ID" value="AMO69574.1"/>
    <property type="molecule type" value="Genomic_DNA"/>
</dbReference>
<evidence type="ECO:0000313" key="1">
    <source>
        <dbReference type="EMBL" id="AMO69574.1"/>
    </source>
</evidence>
<dbReference type="SUPFAM" id="SSF51556">
    <property type="entry name" value="Metallo-dependent hydrolases"/>
    <property type="match status" value="1"/>
</dbReference>
<accession>A0A127M8J5</accession>